<evidence type="ECO:0000313" key="3">
    <source>
        <dbReference type="EMBL" id="KAK4188993.1"/>
    </source>
</evidence>
<reference evidence="3" key="1">
    <citation type="journal article" date="2023" name="Mol. Phylogenet. Evol.">
        <title>Genome-scale phylogeny and comparative genomics of the fungal order Sordariales.</title>
        <authorList>
            <person name="Hensen N."/>
            <person name="Bonometti L."/>
            <person name="Westerberg I."/>
            <person name="Brannstrom I.O."/>
            <person name="Guillou S."/>
            <person name="Cros-Aarteil S."/>
            <person name="Calhoun S."/>
            <person name="Haridas S."/>
            <person name="Kuo A."/>
            <person name="Mondo S."/>
            <person name="Pangilinan J."/>
            <person name="Riley R."/>
            <person name="LaButti K."/>
            <person name="Andreopoulos B."/>
            <person name="Lipzen A."/>
            <person name="Chen C."/>
            <person name="Yan M."/>
            <person name="Daum C."/>
            <person name="Ng V."/>
            <person name="Clum A."/>
            <person name="Steindorff A."/>
            <person name="Ohm R.A."/>
            <person name="Martin F."/>
            <person name="Silar P."/>
            <person name="Natvig D.O."/>
            <person name="Lalanne C."/>
            <person name="Gautier V."/>
            <person name="Ament-Velasquez S.L."/>
            <person name="Kruys A."/>
            <person name="Hutchinson M.I."/>
            <person name="Powell A.J."/>
            <person name="Barry K."/>
            <person name="Miller A.N."/>
            <person name="Grigoriev I.V."/>
            <person name="Debuchy R."/>
            <person name="Gladieux P."/>
            <person name="Hiltunen Thoren M."/>
            <person name="Johannesson H."/>
        </authorList>
    </citation>
    <scope>NUCLEOTIDE SEQUENCE</scope>
    <source>
        <strain evidence="3">PSN309</strain>
    </source>
</reference>
<dbReference type="EMBL" id="MU864381">
    <property type="protein sequence ID" value="KAK4188993.1"/>
    <property type="molecule type" value="Genomic_DNA"/>
</dbReference>
<dbReference type="Pfam" id="PF10382">
    <property type="entry name" value="ZGRF1-like_N"/>
    <property type="match status" value="1"/>
</dbReference>
<feature type="compositionally biased region" description="Basic and acidic residues" evidence="1">
    <location>
        <begin position="531"/>
        <end position="542"/>
    </location>
</feature>
<sequence>MPSIVSSGATVLNDNSGNNGSSAPVLEYVCLFTHDLRRKQKRWQDGRLKYHTFNKRVMVHDERGNFVGDMHWQRDWEFDEGEEVELERGGVIVQVAECIGRQNQDLTELLGKRAKEKEERQTRTLARTAPSPGSTLAHTPGPINRIYPTRSDNPPPIRQRHLHQVIGTPTGHHGRALVPTESPFEQRQQENETRNDRAEPPPSKRRKYDDPPSSKMGYAQSLFGASLTLSAVPMSSAPIRRPGAAVNRNYSQPASSLEEVVQPDEPVVQTGEVYAHPGMRAGLSRTTNPAPLLKPQPKPSDQGAEKARKVTDHARQPATYRSRKFENRNRAVTLRGTFPDGSDSEELPQVPVRPRLARLSRKSVRSREVFGFVPSSSPPIATLGQVEPLPPFLCDVNSTITAGAPEEPSDMVGQSPRVVDVTQHWGSKNSTPGPPTVPYEEVSAALQRRNSLGDTTDQEIPVHGSRQGTTVTESFNRTPSRCDEVLQLSPGESASGSGRATDPSPSTAATRPQDIAAEGKNSAEKVIGLVAEEREEHMHSTEASDLASGLHKASNFAQQHKRPINVPQSVGAFSLATSNDPMDHTPSAGNQRPRLANPATRGRKAALKSHAAGQVPQSILPLDPAPVRLATRPEIIRPEAAANERPKRRMRLPGFTTARDAGPWSREAHDLLETGRPSST</sequence>
<name>A0AAN7AJ13_9PEZI</name>
<dbReference type="Proteomes" id="UP001302126">
    <property type="component" value="Unassembled WGS sequence"/>
</dbReference>
<feature type="compositionally biased region" description="Polar residues" evidence="1">
    <location>
        <begin position="466"/>
        <end position="479"/>
    </location>
</feature>
<reference evidence="3" key="2">
    <citation type="submission" date="2023-05" db="EMBL/GenBank/DDBJ databases">
        <authorList>
            <consortium name="Lawrence Berkeley National Laboratory"/>
            <person name="Steindorff A."/>
            <person name="Hensen N."/>
            <person name="Bonometti L."/>
            <person name="Westerberg I."/>
            <person name="Brannstrom I.O."/>
            <person name="Guillou S."/>
            <person name="Cros-Aarteil S."/>
            <person name="Calhoun S."/>
            <person name="Haridas S."/>
            <person name="Kuo A."/>
            <person name="Mondo S."/>
            <person name="Pangilinan J."/>
            <person name="Riley R."/>
            <person name="Labutti K."/>
            <person name="Andreopoulos B."/>
            <person name="Lipzen A."/>
            <person name="Chen C."/>
            <person name="Yanf M."/>
            <person name="Daum C."/>
            <person name="Ng V."/>
            <person name="Clum A."/>
            <person name="Ohm R."/>
            <person name="Martin F."/>
            <person name="Silar P."/>
            <person name="Natvig D."/>
            <person name="Lalanne C."/>
            <person name="Gautier V."/>
            <person name="Ament-Velasquez S.L."/>
            <person name="Kruys A."/>
            <person name="Hutchinson M.I."/>
            <person name="Powell A.J."/>
            <person name="Barry K."/>
            <person name="Miller A.N."/>
            <person name="Grigoriev I.V."/>
            <person name="Debuchy R."/>
            <person name="Gladieux P."/>
            <person name="Thoren M.H."/>
            <person name="Johannesson H."/>
        </authorList>
    </citation>
    <scope>NUCLEOTIDE SEQUENCE</scope>
    <source>
        <strain evidence="3">PSN309</strain>
    </source>
</reference>
<feature type="compositionally biased region" description="Basic and acidic residues" evidence="1">
    <location>
        <begin position="187"/>
        <end position="199"/>
    </location>
</feature>
<dbReference type="GO" id="GO:0035861">
    <property type="term" value="C:site of double-strand break"/>
    <property type="evidence" value="ECO:0007669"/>
    <property type="project" value="TreeGrafter"/>
</dbReference>
<evidence type="ECO:0000256" key="1">
    <source>
        <dbReference type="SAM" id="MobiDB-lite"/>
    </source>
</evidence>
<dbReference type="InterPro" id="IPR018838">
    <property type="entry name" value="ZGRF1-like_N"/>
</dbReference>
<dbReference type="PANTHER" id="PTHR28535:SF1">
    <property type="entry name" value="PROTEIN ZGRF1"/>
    <property type="match status" value="1"/>
</dbReference>
<proteinExistence type="predicted"/>
<dbReference type="AlphaFoldDB" id="A0AAN7AJ13"/>
<keyword evidence="4" id="KW-1185">Reference proteome</keyword>
<evidence type="ECO:0000259" key="2">
    <source>
        <dbReference type="Pfam" id="PF10382"/>
    </source>
</evidence>
<feature type="compositionally biased region" description="Basic and acidic residues" evidence="1">
    <location>
        <begin position="634"/>
        <end position="645"/>
    </location>
</feature>
<protein>
    <submittedName>
        <fullName evidence="3">Protein ZGRF1</fullName>
    </submittedName>
</protein>
<comment type="caution">
    <text evidence="3">The sequence shown here is derived from an EMBL/GenBank/DDBJ whole genome shotgun (WGS) entry which is preliminary data.</text>
</comment>
<feature type="region of interest" description="Disordered" evidence="1">
    <location>
        <begin position="114"/>
        <end position="217"/>
    </location>
</feature>
<organism evidence="3 4">
    <name type="scientific">Podospora australis</name>
    <dbReference type="NCBI Taxonomy" id="1536484"/>
    <lineage>
        <taxon>Eukaryota</taxon>
        <taxon>Fungi</taxon>
        <taxon>Dikarya</taxon>
        <taxon>Ascomycota</taxon>
        <taxon>Pezizomycotina</taxon>
        <taxon>Sordariomycetes</taxon>
        <taxon>Sordariomycetidae</taxon>
        <taxon>Sordariales</taxon>
        <taxon>Podosporaceae</taxon>
        <taxon>Podospora</taxon>
    </lineage>
</organism>
<dbReference type="GO" id="GO:0006302">
    <property type="term" value="P:double-strand break repair"/>
    <property type="evidence" value="ECO:0007669"/>
    <property type="project" value="TreeGrafter"/>
</dbReference>
<evidence type="ECO:0000313" key="4">
    <source>
        <dbReference type="Proteomes" id="UP001302126"/>
    </source>
</evidence>
<feature type="region of interest" description="Disordered" evidence="1">
    <location>
        <begin position="451"/>
        <end position="680"/>
    </location>
</feature>
<dbReference type="GO" id="GO:0005634">
    <property type="term" value="C:nucleus"/>
    <property type="evidence" value="ECO:0007669"/>
    <property type="project" value="TreeGrafter"/>
</dbReference>
<dbReference type="PANTHER" id="PTHR28535">
    <property type="entry name" value="ZINC FINGER GRF-TYPE CONTAINING 1"/>
    <property type="match status" value="1"/>
</dbReference>
<feature type="domain" description="5'-3' DNA helicase ZGRF1-like N-terminal" evidence="2">
    <location>
        <begin position="25"/>
        <end position="106"/>
    </location>
</feature>
<gene>
    <name evidence="3" type="ORF">QBC35DRAFT_514407</name>
</gene>
<feature type="compositionally biased region" description="Basic and acidic residues" evidence="1">
    <location>
        <begin position="303"/>
        <end position="315"/>
    </location>
</feature>
<accession>A0AAN7AJ13</accession>
<feature type="region of interest" description="Disordered" evidence="1">
    <location>
        <begin position="280"/>
        <end position="325"/>
    </location>
</feature>
<feature type="compositionally biased region" description="Polar residues" evidence="1">
    <location>
        <begin position="490"/>
        <end position="510"/>
    </location>
</feature>
<dbReference type="InterPro" id="IPR052800">
    <property type="entry name" value="DNA_Repair_Helicase_ZGRF1"/>
</dbReference>